<feature type="transmembrane region" description="Helical" evidence="3">
    <location>
        <begin position="12"/>
        <end position="33"/>
    </location>
</feature>
<proteinExistence type="predicted"/>
<evidence type="ECO:0000313" key="4">
    <source>
        <dbReference type="EMBL" id="RQW73852.1"/>
    </source>
</evidence>
<accession>A0A3N9UMY4</accession>
<dbReference type="PROSITE" id="PS00409">
    <property type="entry name" value="PROKAR_NTER_METHYL"/>
    <property type="match status" value="1"/>
</dbReference>
<dbReference type="SUPFAM" id="SSF54523">
    <property type="entry name" value="Pili subunits"/>
    <property type="match status" value="1"/>
</dbReference>
<evidence type="ECO:0000256" key="2">
    <source>
        <dbReference type="ARBA" id="ARBA00023287"/>
    </source>
</evidence>
<dbReference type="OrthoDB" id="1953969at2"/>
<keyword evidence="3" id="KW-0812">Transmembrane</keyword>
<evidence type="ECO:0000256" key="3">
    <source>
        <dbReference type="SAM" id="Phobius"/>
    </source>
</evidence>
<name>A0A3N9UMY4_9BACI</name>
<reference evidence="4 5" key="1">
    <citation type="journal article" date="2013" name="J. Microbiol.">
        <title>Lysinibacillus chungkukjangi sp. nov., isolated from Chungkukjang, Korean fermented soybean food.</title>
        <authorList>
            <person name="Kim S.J."/>
            <person name="Jang Y.H."/>
            <person name="Hamada M."/>
            <person name="Ahn J.H."/>
            <person name="Weon H.Y."/>
            <person name="Suzuki K."/>
            <person name="Whang K.S."/>
            <person name="Kwon S.W."/>
        </authorList>
    </citation>
    <scope>NUCLEOTIDE SEQUENCE [LARGE SCALE GENOMIC DNA]</scope>
    <source>
        <strain evidence="4 5">MCCC 1A12701</strain>
    </source>
</reference>
<comment type="caution">
    <text evidence="4">The sequence shown here is derived from an EMBL/GenBank/DDBJ whole genome shotgun (WGS) entry which is preliminary data.</text>
</comment>
<organism evidence="4 5">
    <name type="scientific">Lysinibacillus composti</name>
    <dbReference type="NCBI Taxonomy" id="720633"/>
    <lineage>
        <taxon>Bacteria</taxon>
        <taxon>Bacillati</taxon>
        <taxon>Bacillota</taxon>
        <taxon>Bacilli</taxon>
        <taxon>Bacillales</taxon>
        <taxon>Bacillaceae</taxon>
        <taxon>Lysinibacillus</taxon>
    </lineage>
</organism>
<dbReference type="InterPro" id="IPR045584">
    <property type="entry name" value="Pilin-like"/>
</dbReference>
<dbReference type="Gene3D" id="3.30.700.10">
    <property type="entry name" value="Glycoprotein, Type 4 Pilin"/>
    <property type="match status" value="1"/>
</dbReference>
<dbReference type="GO" id="GO:0030420">
    <property type="term" value="P:establishment of competence for transformation"/>
    <property type="evidence" value="ECO:0007669"/>
    <property type="project" value="UniProtKB-KW"/>
</dbReference>
<protein>
    <submittedName>
        <fullName evidence="4">Type II secretion system protein</fullName>
    </submittedName>
</protein>
<dbReference type="Pfam" id="PF07963">
    <property type="entry name" value="N_methyl"/>
    <property type="match status" value="1"/>
</dbReference>
<keyword evidence="3" id="KW-1133">Transmembrane helix</keyword>
<keyword evidence="3" id="KW-0472">Membrane</keyword>
<evidence type="ECO:0000313" key="5">
    <source>
        <dbReference type="Proteomes" id="UP000274033"/>
    </source>
</evidence>
<dbReference type="AlphaFoldDB" id="A0A3N9UMY4"/>
<keyword evidence="5" id="KW-1185">Reference proteome</keyword>
<comment type="subcellular location">
    <subcellularLocation>
        <location evidence="1">Cell surface</location>
    </subcellularLocation>
</comment>
<dbReference type="NCBIfam" id="TIGR02532">
    <property type="entry name" value="IV_pilin_GFxxxE"/>
    <property type="match status" value="1"/>
</dbReference>
<gene>
    <name evidence="4" type="ORF">EBB45_14720</name>
</gene>
<dbReference type="InterPro" id="IPR012902">
    <property type="entry name" value="N_methyl_site"/>
</dbReference>
<dbReference type="EMBL" id="RRCT01000015">
    <property type="protein sequence ID" value="RQW73852.1"/>
    <property type="molecule type" value="Genomic_DNA"/>
</dbReference>
<dbReference type="Proteomes" id="UP000274033">
    <property type="component" value="Unassembled WGS sequence"/>
</dbReference>
<sequence length="121" mass="13597">MRKLKGIFNKKGLTLVEVLAVLVILGILVVIAIPSISSSIEKANTEVCHTNRVELEESYEMELTLENLVNNEKLFTMYVREFGEQICPENGVITYVDGEVNCSVHTVNDHEEDNEGEVPFL</sequence>
<keyword evidence="2" id="KW-0178">Competence</keyword>
<evidence type="ECO:0000256" key="1">
    <source>
        <dbReference type="ARBA" id="ARBA00004241"/>
    </source>
</evidence>
<dbReference type="GO" id="GO:0009986">
    <property type="term" value="C:cell surface"/>
    <property type="evidence" value="ECO:0007669"/>
    <property type="project" value="UniProtKB-SubCell"/>
</dbReference>